<organism evidence="2 3">
    <name type="scientific">Ferrimonas pelagia</name>
    <dbReference type="NCBI Taxonomy" id="1177826"/>
    <lineage>
        <taxon>Bacteria</taxon>
        <taxon>Pseudomonadati</taxon>
        <taxon>Pseudomonadota</taxon>
        <taxon>Gammaproteobacteria</taxon>
        <taxon>Alteromonadales</taxon>
        <taxon>Ferrimonadaceae</taxon>
        <taxon>Ferrimonas</taxon>
    </lineage>
</organism>
<evidence type="ECO:0000313" key="3">
    <source>
        <dbReference type="Proteomes" id="UP001499988"/>
    </source>
</evidence>
<dbReference type="Pfam" id="PF04379">
    <property type="entry name" value="DUF525"/>
    <property type="match status" value="1"/>
</dbReference>
<sequence length="124" mass="13952">MLPEQPLRIHVDCHYVPEHSDPAQHQYLFHYTITLRNITDSPLKLERRQWLITDGDGQQSQVEGPGVVGETPTIAPGAQYRYTSSVLLPTPIGTMQGFYTLRCGSKEVRAVIDPFTLRQPGALH</sequence>
<feature type="domain" description="ApaG" evidence="1">
    <location>
        <begin position="1"/>
        <end position="124"/>
    </location>
</feature>
<dbReference type="SUPFAM" id="SSF110069">
    <property type="entry name" value="ApaG-like"/>
    <property type="match status" value="1"/>
</dbReference>
<dbReference type="Proteomes" id="UP001499988">
    <property type="component" value="Unassembled WGS sequence"/>
</dbReference>
<proteinExistence type="predicted"/>
<dbReference type="InterPro" id="IPR050718">
    <property type="entry name" value="ApaG-like"/>
</dbReference>
<dbReference type="PROSITE" id="PS51087">
    <property type="entry name" value="APAG"/>
    <property type="match status" value="1"/>
</dbReference>
<dbReference type="InterPro" id="IPR036767">
    <property type="entry name" value="ApaG_sf"/>
</dbReference>
<dbReference type="PANTHER" id="PTHR47191:SF2">
    <property type="entry name" value="OS05G0170800 PROTEIN"/>
    <property type="match status" value="1"/>
</dbReference>
<accession>A0ABP9F094</accession>
<dbReference type="NCBIfam" id="NF003967">
    <property type="entry name" value="PRK05461.1"/>
    <property type="match status" value="1"/>
</dbReference>
<dbReference type="RefSeq" id="WP_345335582.1">
    <property type="nucleotide sequence ID" value="NZ_BAABJZ010000079.1"/>
</dbReference>
<dbReference type="InterPro" id="IPR007474">
    <property type="entry name" value="ApaG_domain"/>
</dbReference>
<dbReference type="Gene3D" id="2.60.40.1470">
    <property type="entry name" value="ApaG domain"/>
    <property type="match status" value="1"/>
</dbReference>
<dbReference type="PANTHER" id="PTHR47191">
    <property type="entry name" value="OS05G0170800 PROTEIN"/>
    <property type="match status" value="1"/>
</dbReference>
<comment type="caution">
    <text evidence="2">The sequence shown here is derived from an EMBL/GenBank/DDBJ whole genome shotgun (WGS) entry which is preliminary data.</text>
</comment>
<evidence type="ECO:0000313" key="2">
    <source>
        <dbReference type="EMBL" id="GAA4889447.1"/>
    </source>
</evidence>
<gene>
    <name evidence="2" type="primary">apaG</name>
    <name evidence="2" type="ORF">GCM10023333_23440</name>
</gene>
<evidence type="ECO:0000259" key="1">
    <source>
        <dbReference type="PROSITE" id="PS51087"/>
    </source>
</evidence>
<reference evidence="3" key="1">
    <citation type="journal article" date="2019" name="Int. J. Syst. Evol. Microbiol.">
        <title>The Global Catalogue of Microorganisms (GCM) 10K type strain sequencing project: providing services to taxonomists for standard genome sequencing and annotation.</title>
        <authorList>
            <consortium name="The Broad Institute Genomics Platform"/>
            <consortium name="The Broad Institute Genome Sequencing Center for Infectious Disease"/>
            <person name="Wu L."/>
            <person name="Ma J."/>
        </authorList>
    </citation>
    <scope>NUCLEOTIDE SEQUENCE [LARGE SCALE GENOMIC DNA]</scope>
    <source>
        <strain evidence="3">JCM 18401</strain>
    </source>
</reference>
<name>A0ABP9F094_9GAMM</name>
<dbReference type="EMBL" id="BAABJZ010000079">
    <property type="protein sequence ID" value="GAA4889447.1"/>
    <property type="molecule type" value="Genomic_DNA"/>
</dbReference>
<keyword evidence="3" id="KW-1185">Reference proteome</keyword>
<protein>
    <submittedName>
        <fullName evidence="2">Co2+/Mg2+ efflux protein ApaG</fullName>
    </submittedName>
</protein>